<evidence type="ECO:0000313" key="11">
    <source>
        <dbReference type="Proteomes" id="UP000193719"/>
    </source>
</evidence>
<evidence type="ECO:0000256" key="6">
    <source>
        <dbReference type="ARBA" id="ARBA00022989"/>
    </source>
</evidence>
<evidence type="ECO:0000256" key="7">
    <source>
        <dbReference type="ARBA" id="ARBA00023136"/>
    </source>
</evidence>
<evidence type="ECO:0000256" key="5">
    <source>
        <dbReference type="ARBA" id="ARBA00022729"/>
    </source>
</evidence>
<feature type="transmembrane region" description="Helical" evidence="8">
    <location>
        <begin position="502"/>
        <end position="520"/>
    </location>
</feature>
<feature type="transmembrane region" description="Helical" evidence="8">
    <location>
        <begin position="471"/>
        <end position="490"/>
    </location>
</feature>
<comment type="similarity">
    <text evidence="2">Belongs to the bacterial solute-binding protein 1 family.</text>
</comment>
<keyword evidence="5" id="KW-0732">Signal</keyword>
<organism evidence="10 11">
    <name type="scientific">Piromyces finnis</name>
    <dbReference type="NCBI Taxonomy" id="1754191"/>
    <lineage>
        <taxon>Eukaryota</taxon>
        <taxon>Fungi</taxon>
        <taxon>Fungi incertae sedis</taxon>
        <taxon>Chytridiomycota</taxon>
        <taxon>Chytridiomycota incertae sedis</taxon>
        <taxon>Neocallimastigomycetes</taxon>
        <taxon>Neocallimastigales</taxon>
        <taxon>Neocallimastigaceae</taxon>
        <taxon>Piromyces</taxon>
    </lineage>
</organism>
<feature type="transmembrane region" description="Helical" evidence="8">
    <location>
        <begin position="624"/>
        <end position="644"/>
    </location>
</feature>
<evidence type="ECO:0000256" key="8">
    <source>
        <dbReference type="SAM" id="Phobius"/>
    </source>
</evidence>
<feature type="transmembrane region" description="Helical" evidence="8">
    <location>
        <begin position="591"/>
        <end position="612"/>
    </location>
</feature>
<dbReference type="Gene3D" id="3.40.190.10">
    <property type="entry name" value="Periplasmic binding protein-like II"/>
    <property type="match status" value="2"/>
</dbReference>
<name>A0A1Y1UWE5_9FUNG</name>
<dbReference type="InterPro" id="IPR006059">
    <property type="entry name" value="SBP"/>
</dbReference>
<reference evidence="10 11" key="2">
    <citation type="submission" date="2016-08" db="EMBL/GenBank/DDBJ databases">
        <title>Pervasive Adenine N6-methylation of Active Genes in Fungi.</title>
        <authorList>
            <consortium name="DOE Joint Genome Institute"/>
            <person name="Mondo S.J."/>
            <person name="Dannebaum R.O."/>
            <person name="Kuo R.C."/>
            <person name="Labutti K."/>
            <person name="Haridas S."/>
            <person name="Kuo A."/>
            <person name="Salamov A."/>
            <person name="Ahrendt S.R."/>
            <person name="Lipzen A."/>
            <person name="Sullivan W."/>
            <person name="Andreopoulos W.B."/>
            <person name="Clum A."/>
            <person name="Lindquist E."/>
            <person name="Daum C."/>
            <person name="Ramamoorthy G.K."/>
            <person name="Gryganskyi A."/>
            <person name="Culley D."/>
            <person name="Magnuson J.K."/>
            <person name="James T.Y."/>
            <person name="O'Malley M.A."/>
            <person name="Stajich J.E."/>
            <person name="Spatafora J.W."/>
            <person name="Visel A."/>
            <person name="Grigoriev I.V."/>
        </authorList>
    </citation>
    <scope>NUCLEOTIDE SEQUENCE [LARGE SCALE GENOMIC DNA]</scope>
    <source>
        <strain evidence="11">finn</strain>
    </source>
</reference>
<dbReference type="InterPro" id="IPR050490">
    <property type="entry name" value="Bact_solute-bd_prot1"/>
</dbReference>
<evidence type="ECO:0000256" key="2">
    <source>
        <dbReference type="ARBA" id="ARBA00008520"/>
    </source>
</evidence>
<keyword evidence="6 8" id="KW-1133">Transmembrane helix</keyword>
<feature type="transmembrane region" description="Helical" evidence="8">
    <location>
        <begin position="6"/>
        <end position="31"/>
    </location>
</feature>
<dbReference type="GO" id="GO:0016020">
    <property type="term" value="C:membrane"/>
    <property type="evidence" value="ECO:0007669"/>
    <property type="project" value="UniProtKB-SubCell"/>
</dbReference>
<reference evidence="10 11" key="1">
    <citation type="submission" date="2016-08" db="EMBL/GenBank/DDBJ databases">
        <title>Genomes of anaerobic fungi encode conserved fungal cellulosomes for biomass hydrolysis.</title>
        <authorList>
            <consortium name="DOE Joint Genome Institute"/>
            <person name="Haitjema C.H."/>
            <person name="Gilmore S.P."/>
            <person name="Henske J.K."/>
            <person name="Solomon K.V."/>
            <person name="De Groot R."/>
            <person name="Kuo A."/>
            <person name="Mondo S.J."/>
            <person name="Salamov A.A."/>
            <person name="Labutti K."/>
            <person name="Zhao Z."/>
            <person name="Chiniquy J."/>
            <person name="Barry K."/>
            <person name="Brewer H.M."/>
            <person name="Purvine S.O."/>
            <person name="Wright A.T."/>
            <person name="Boxma B."/>
            <person name="Van Alen T."/>
            <person name="Hackstein J.H."/>
            <person name="Baker S.E."/>
            <person name="Grigoriev I.V."/>
            <person name="O'Malley M.A."/>
        </authorList>
    </citation>
    <scope>NUCLEOTIDE SEQUENCE [LARGE SCALE GENOMIC DNA]</scope>
    <source>
        <strain evidence="11">finn</strain>
    </source>
</reference>
<dbReference type="PANTHER" id="PTHR43649:SF34">
    <property type="entry name" value="ABC TRANSPORTER PERIPLASMIC-BINDING PROTEIN YCJN-RELATED"/>
    <property type="match status" value="1"/>
</dbReference>
<keyword evidence="7 8" id="KW-0472">Membrane</keyword>
<protein>
    <submittedName>
        <fullName evidence="10">Periplasmic binding protein-like II</fullName>
    </submittedName>
</protein>
<dbReference type="PANTHER" id="PTHR43649">
    <property type="entry name" value="ARABINOSE-BINDING PROTEIN-RELATED"/>
    <property type="match status" value="1"/>
</dbReference>
<feature type="transmembrane region" description="Helical" evidence="8">
    <location>
        <begin position="540"/>
        <end position="561"/>
    </location>
</feature>
<accession>A0A1Y1UWE5</accession>
<dbReference type="GO" id="GO:0004930">
    <property type="term" value="F:G protein-coupled receptor activity"/>
    <property type="evidence" value="ECO:0007669"/>
    <property type="project" value="InterPro"/>
</dbReference>
<dbReference type="OrthoDB" id="2118873at2759"/>
<keyword evidence="3" id="KW-0813">Transport</keyword>
<dbReference type="Pfam" id="PF01547">
    <property type="entry name" value="SBP_bac_1"/>
    <property type="match status" value="1"/>
</dbReference>
<keyword evidence="4 8" id="KW-0812">Transmembrane</keyword>
<evidence type="ECO:0000256" key="3">
    <source>
        <dbReference type="ARBA" id="ARBA00022448"/>
    </source>
</evidence>
<proteinExistence type="inferred from homology"/>
<feature type="transmembrane region" description="Helical" evidence="8">
    <location>
        <begin position="437"/>
        <end position="459"/>
    </location>
</feature>
<comment type="caution">
    <text evidence="10">The sequence shown here is derived from an EMBL/GenBank/DDBJ whole genome shotgun (WGS) entry which is preliminary data.</text>
</comment>
<dbReference type="AlphaFoldDB" id="A0A1Y1UWE5"/>
<dbReference type="SUPFAM" id="SSF53850">
    <property type="entry name" value="Periplasmic binding protein-like II"/>
    <property type="match status" value="1"/>
</dbReference>
<dbReference type="Proteomes" id="UP000193719">
    <property type="component" value="Unassembled WGS sequence"/>
</dbReference>
<feature type="domain" description="G-protein coupled receptors family 3 profile" evidence="9">
    <location>
        <begin position="542"/>
        <end position="682"/>
    </location>
</feature>
<comment type="subcellular location">
    <subcellularLocation>
        <location evidence="1">Membrane</location>
        <topology evidence="1">Multi-pass membrane protein</topology>
    </subcellularLocation>
</comment>
<sequence>MKNDKYIYLLIIFTLINLIIANNTNLVLYAFTYSDTDNYYTELVKRFNEYSIQQSLDISLELNILNNANTSLTSDEIANKLDSYLKYSVKKNDNDENLDLVAYDVIYSGRFSDYFVDLKPFISKKIIDSFIPSSIDTCTTPENELISLPLYSDYGVLGYNEILLQKYNKPVPKTWNELIETAKVIITGEKEIGNNIIGYTSQHINSEAATCSDLELLYSGRKNVTDKYPLLNSSEAIQTIKILKTMIDQGVATFDSLNRSEMEVASDLWGGKTIFGRNWQYVGSICNKKTMYIIPYCLTSVKNTRIPGFYENISASVVGGHNIAIAKSSNHVKEAVKVVEFFTSYEIQKEIIEGKLPAIPKIYIDSEVCKKIDCPLYLSLQPIARPSALKDYDKYSVEFRENISKAVKGEITYEVALIRNVNIFNNNSINFKSWPSFIINGLCILLFIGCILSFLFIYYYYDSEHLCFMSTANWCAHVLGCILVLVYVTLNSGRISNNKCQFRFWLLLLGYSLSIVPIFARLMGNYPNNYGLPSYIRRNLTMVVNFILLIEMLFAFLWVVFSPFKSHIVHTNNEYNESFYICDSESVIGDLFFNCFIAINLVMTIITAYLMIIERNFPKYYLDIRNFSFIIFTSIFILIFEIILKYIDIKSIKKYYYLHTFPKLLYVGYMIFVIFGFKLYYIKKDIPAEKKTIYNNKSKFNSSSKYSYQELPEEDYYEKVPRKYSDNSIVTKYTNIDIMSDHSNNSKYSENSNKYQEYYKRHNIPNPDEGAMILNAYSHPESIIPYGSARVLLCGEDDYDYMNVDNLLELMKR</sequence>
<gene>
    <name evidence="10" type="ORF">BCR36DRAFT_407055</name>
</gene>
<evidence type="ECO:0000256" key="4">
    <source>
        <dbReference type="ARBA" id="ARBA00022692"/>
    </source>
</evidence>
<keyword evidence="11" id="KW-1185">Reference proteome</keyword>
<dbReference type="EMBL" id="MCFH01000064">
    <property type="protein sequence ID" value="ORX42465.1"/>
    <property type="molecule type" value="Genomic_DNA"/>
</dbReference>
<dbReference type="Pfam" id="PF00003">
    <property type="entry name" value="7tm_3"/>
    <property type="match status" value="1"/>
</dbReference>
<dbReference type="InterPro" id="IPR017978">
    <property type="entry name" value="GPCR_3_C"/>
</dbReference>
<evidence type="ECO:0000259" key="9">
    <source>
        <dbReference type="PROSITE" id="PS50259"/>
    </source>
</evidence>
<evidence type="ECO:0000313" key="10">
    <source>
        <dbReference type="EMBL" id="ORX42465.1"/>
    </source>
</evidence>
<feature type="transmembrane region" description="Helical" evidence="8">
    <location>
        <begin position="664"/>
        <end position="682"/>
    </location>
</feature>
<evidence type="ECO:0000256" key="1">
    <source>
        <dbReference type="ARBA" id="ARBA00004141"/>
    </source>
</evidence>
<dbReference type="PROSITE" id="PS50259">
    <property type="entry name" value="G_PROTEIN_RECEP_F3_4"/>
    <property type="match status" value="1"/>
</dbReference>